<dbReference type="InterPro" id="IPR015507">
    <property type="entry name" value="rRNA-MeTfrase_E"/>
</dbReference>
<dbReference type="PANTHER" id="PTHR10920:SF18">
    <property type="entry name" value="RRNA METHYLTRANSFERASE 2, MITOCHONDRIAL"/>
    <property type="match status" value="1"/>
</dbReference>
<dbReference type="InterPro" id="IPR050082">
    <property type="entry name" value="RNA_methyltr_RlmE"/>
</dbReference>
<name>A0ABY7DIS5_MYAAR</name>
<proteinExistence type="inferred from homology"/>
<keyword evidence="5" id="KW-0949">S-adenosyl-L-methionine</keyword>
<organism evidence="8 9">
    <name type="scientific">Mya arenaria</name>
    <name type="common">Soft-shell clam</name>
    <dbReference type="NCBI Taxonomy" id="6604"/>
    <lineage>
        <taxon>Eukaryota</taxon>
        <taxon>Metazoa</taxon>
        <taxon>Spiralia</taxon>
        <taxon>Lophotrochozoa</taxon>
        <taxon>Mollusca</taxon>
        <taxon>Bivalvia</taxon>
        <taxon>Autobranchia</taxon>
        <taxon>Heteroconchia</taxon>
        <taxon>Euheterodonta</taxon>
        <taxon>Imparidentia</taxon>
        <taxon>Neoheterodontei</taxon>
        <taxon>Myida</taxon>
        <taxon>Myoidea</taxon>
        <taxon>Myidae</taxon>
        <taxon>Mya</taxon>
    </lineage>
</organism>
<keyword evidence="2" id="KW-0698">rRNA processing</keyword>
<dbReference type="HAMAP" id="MF_01547">
    <property type="entry name" value="RNA_methyltr_E"/>
    <property type="match status" value="1"/>
</dbReference>
<dbReference type="EMBL" id="CP111013">
    <property type="protein sequence ID" value="WAQ97224.1"/>
    <property type="molecule type" value="Genomic_DNA"/>
</dbReference>
<evidence type="ECO:0000256" key="3">
    <source>
        <dbReference type="ARBA" id="ARBA00022603"/>
    </source>
</evidence>
<gene>
    <name evidence="8" type="ORF">MAR_029914</name>
</gene>
<evidence type="ECO:0000313" key="9">
    <source>
        <dbReference type="Proteomes" id="UP001164746"/>
    </source>
</evidence>
<keyword evidence="4" id="KW-0808">Transferase</keyword>
<keyword evidence="3" id="KW-0489">Methyltransferase</keyword>
<dbReference type="PIRSF" id="PIRSF005461">
    <property type="entry name" value="23S_rRNA_mtase"/>
    <property type="match status" value="1"/>
</dbReference>
<accession>A0ABY7DIS5</accession>
<dbReference type="SUPFAM" id="SSF53335">
    <property type="entry name" value="S-adenosyl-L-methionine-dependent methyltransferases"/>
    <property type="match status" value="1"/>
</dbReference>
<evidence type="ECO:0000256" key="2">
    <source>
        <dbReference type="ARBA" id="ARBA00022552"/>
    </source>
</evidence>
<dbReference type="Pfam" id="PF01728">
    <property type="entry name" value="FtsJ"/>
    <property type="match status" value="1"/>
</dbReference>
<evidence type="ECO:0000259" key="7">
    <source>
        <dbReference type="Pfam" id="PF01728"/>
    </source>
</evidence>
<protein>
    <recommendedName>
        <fullName evidence="6">rRNA methyltransferase 2, mitochondrial</fullName>
    </recommendedName>
</protein>
<sequence length="260" mass="29037">MAAPVCHVSAVKHITRRFLSCSVALQKTGLKKSKGNQSSNNWLQRQLNDPYVKSAQTEHFRCRSAFKLLEINDRFKIIRPGDTVIDCGAAPGSWSQVAARAINKKDGNTMDGMKGSQTRQNDRDGMVIGVDLQEVEPIEGVLMFSGHDFTSPDTQHKILNTLDNMYANVVLSDMAPSASGNKAFDHERISKLCLSVLKFSSQVLANDGHVVCKLWDGSERKDLLKVMERMFRTVKVIKPDASRSDSAEIFLLGMEFYLRK</sequence>
<feature type="domain" description="Ribosomal RNA methyltransferase FtsJ" evidence="7">
    <location>
        <begin position="60"/>
        <end position="256"/>
    </location>
</feature>
<reference evidence="8" key="1">
    <citation type="submission" date="2022-11" db="EMBL/GenBank/DDBJ databases">
        <title>Centuries of genome instability and evolution in soft-shell clam transmissible cancer (bioRxiv).</title>
        <authorList>
            <person name="Hart S.F.M."/>
            <person name="Yonemitsu M.A."/>
            <person name="Giersch R.M."/>
            <person name="Beal B.F."/>
            <person name="Arriagada G."/>
            <person name="Davis B.W."/>
            <person name="Ostrander E.A."/>
            <person name="Goff S.P."/>
            <person name="Metzger M.J."/>
        </authorList>
    </citation>
    <scope>NUCLEOTIDE SEQUENCE</scope>
    <source>
        <strain evidence="8">MELC-2E11</strain>
        <tissue evidence="8">Siphon/mantle</tissue>
    </source>
</reference>
<evidence type="ECO:0000256" key="4">
    <source>
        <dbReference type="ARBA" id="ARBA00022679"/>
    </source>
</evidence>
<dbReference type="Gene3D" id="3.40.50.150">
    <property type="entry name" value="Vaccinia Virus protein VP39"/>
    <property type="match status" value="1"/>
</dbReference>
<comment type="similarity">
    <text evidence="1">Belongs to the class I-like SAM-binding methyltransferase superfamily. RNA methyltransferase RlmE family.</text>
</comment>
<evidence type="ECO:0000256" key="6">
    <source>
        <dbReference type="ARBA" id="ARBA00041184"/>
    </source>
</evidence>
<dbReference type="PANTHER" id="PTHR10920">
    <property type="entry name" value="RIBOSOMAL RNA METHYLTRANSFERASE"/>
    <property type="match status" value="1"/>
</dbReference>
<evidence type="ECO:0000256" key="1">
    <source>
        <dbReference type="ARBA" id="ARBA00009258"/>
    </source>
</evidence>
<evidence type="ECO:0000313" key="8">
    <source>
        <dbReference type="EMBL" id="WAQ97224.1"/>
    </source>
</evidence>
<evidence type="ECO:0000256" key="5">
    <source>
        <dbReference type="ARBA" id="ARBA00022691"/>
    </source>
</evidence>
<dbReference type="Proteomes" id="UP001164746">
    <property type="component" value="Chromosome 2"/>
</dbReference>
<keyword evidence="9" id="KW-1185">Reference proteome</keyword>
<dbReference type="InterPro" id="IPR002877">
    <property type="entry name" value="RNA_MeTrfase_FtsJ_dom"/>
</dbReference>
<dbReference type="InterPro" id="IPR029063">
    <property type="entry name" value="SAM-dependent_MTases_sf"/>
</dbReference>